<accession>A0ACD4R6C8</accession>
<reference evidence="2" key="1">
    <citation type="journal article" date="2025" name="Aquaculture">
        <title>Assessment of the bioflocculant production and safety properties of Metabacillus hrfriensis sp. nov. based on phenotypic and whole-genome sequencing analysis.</title>
        <authorList>
            <person name="Zhang R."/>
            <person name="Zhao Z."/>
            <person name="Luo L."/>
            <person name="Wang S."/>
            <person name="Guo K."/>
            <person name="Xu W."/>
        </authorList>
    </citation>
    <scope>NUCLEOTIDE SEQUENCE [LARGE SCALE GENOMIC DNA]</scope>
    <source>
        <strain evidence="2">CT-WN-B3</strain>
    </source>
</reference>
<sequence>MKLILNQDSTNPCYHKHAFLNELKEQVPQPLGNIPNNFSKSLDILKAKHIELVSKLNELNDSEENIREKIGYLEHAAREKELQTVFFREIGRRKLITLHEKINNNLELKLWCDQVREYAR</sequence>
<proteinExistence type="predicted"/>
<dbReference type="Proteomes" id="UP001226091">
    <property type="component" value="Chromosome"/>
</dbReference>
<evidence type="ECO:0000313" key="2">
    <source>
        <dbReference type="Proteomes" id="UP001226091"/>
    </source>
</evidence>
<protein>
    <submittedName>
        <fullName evidence="1">Uncharacterized protein</fullName>
    </submittedName>
</protein>
<organism evidence="1 2">
    <name type="scientific">Metabacillus hrfriensis</name>
    <dbReference type="NCBI Taxonomy" id="3048891"/>
    <lineage>
        <taxon>Bacteria</taxon>
        <taxon>Bacillati</taxon>
        <taxon>Bacillota</taxon>
        <taxon>Bacilli</taxon>
        <taxon>Bacillales</taxon>
        <taxon>Bacillaceae</taxon>
        <taxon>Metabacillus</taxon>
    </lineage>
</organism>
<evidence type="ECO:0000313" key="1">
    <source>
        <dbReference type="EMBL" id="WHZ56022.1"/>
    </source>
</evidence>
<gene>
    <name evidence="1" type="ORF">QLQ22_15035</name>
</gene>
<keyword evidence="2" id="KW-1185">Reference proteome</keyword>
<name>A0ACD4R6C8_9BACI</name>
<dbReference type="EMBL" id="CP126116">
    <property type="protein sequence ID" value="WHZ56022.1"/>
    <property type="molecule type" value="Genomic_DNA"/>
</dbReference>